<evidence type="ECO:0000256" key="4">
    <source>
        <dbReference type="PIRSR" id="PIRSR006806-1"/>
    </source>
</evidence>
<dbReference type="NCBIfam" id="TIGR02727">
    <property type="entry name" value="MTHFS_bact"/>
    <property type="match status" value="1"/>
</dbReference>
<evidence type="ECO:0000256" key="2">
    <source>
        <dbReference type="ARBA" id="ARBA00022741"/>
    </source>
</evidence>
<keyword evidence="6" id="KW-0436">Ligase</keyword>
<evidence type="ECO:0000256" key="1">
    <source>
        <dbReference type="ARBA" id="ARBA00010638"/>
    </source>
</evidence>
<dbReference type="PANTHER" id="PTHR23407:SF1">
    <property type="entry name" value="5-FORMYLTETRAHYDROFOLATE CYCLO-LIGASE"/>
    <property type="match status" value="1"/>
</dbReference>
<keyword evidence="2 4" id="KW-0547">Nucleotide-binding</keyword>
<comment type="similarity">
    <text evidence="1 5">Belongs to the 5-formyltetrahydrofolate cyclo-ligase family.</text>
</comment>
<dbReference type="GO" id="GO:0009396">
    <property type="term" value="P:folic acid-containing compound biosynthetic process"/>
    <property type="evidence" value="ECO:0007669"/>
    <property type="project" value="TreeGrafter"/>
</dbReference>
<dbReference type="GO" id="GO:0035999">
    <property type="term" value="P:tetrahydrofolate interconversion"/>
    <property type="evidence" value="ECO:0007669"/>
    <property type="project" value="TreeGrafter"/>
</dbReference>
<feature type="binding site" evidence="4">
    <location>
        <position position="47"/>
    </location>
    <ligand>
        <name>substrate</name>
    </ligand>
</feature>
<dbReference type="InterPro" id="IPR037171">
    <property type="entry name" value="NagB/RpiA_transferase-like"/>
</dbReference>
<evidence type="ECO:0000313" key="7">
    <source>
        <dbReference type="Proteomes" id="UP000284178"/>
    </source>
</evidence>
<proteinExistence type="inferred from homology"/>
<dbReference type="InterPro" id="IPR002698">
    <property type="entry name" value="FTHF_cligase"/>
</dbReference>
<evidence type="ECO:0000313" key="6">
    <source>
        <dbReference type="EMBL" id="RGR76284.1"/>
    </source>
</evidence>
<keyword evidence="5" id="KW-0479">Metal-binding</keyword>
<protein>
    <recommendedName>
        <fullName evidence="5">5-formyltetrahydrofolate cyclo-ligase</fullName>
        <ecNumber evidence="5">6.3.3.2</ecNumber>
    </recommendedName>
</protein>
<comment type="catalytic activity">
    <reaction evidence="5">
        <text>(6S)-5-formyl-5,6,7,8-tetrahydrofolate + ATP = (6R)-5,10-methenyltetrahydrofolate + ADP + phosphate</text>
        <dbReference type="Rhea" id="RHEA:10488"/>
        <dbReference type="ChEBI" id="CHEBI:30616"/>
        <dbReference type="ChEBI" id="CHEBI:43474"/>
        <dbReference type="ChEBI" id="CHEBI:57455"/>
        <dbReference type="ChEBI" id="CHEBI:57457"/>
        <dbReference type="ChEBI" id="CHEBI:456216"/>
        <dbReference type="EC" id="6.3.3.2"/>
    </reaction>
</comment>
<keyword evidence="3 4" id="KW-0067">ATP-binding</keyword>
<comment type="caution">
    <text evidence="6">The sequence shown here is derived from an EMBL/GenBank/DDBJ whole genome shotgun (WGS) entry which is preliminary data.</text>
</comment>
<keyword evidence="5" id="KW-0460">Magnesium</keyword>
<reference evidence="6 7" key="1">
    <citation type="submission" date="2018-08" db="EMBL/GenBank/DDBJ databases">
        <title>A genome reference for cultivated species of the human gut microbiota.</title>
        <authorList>
            <person name="Zou Y."/>
            <person name="Xue W."/>
            <person name="Luo G."/>
        </authorList>
    </citation>
    <scope>NUCLEOTIDE SEQUENCE [LARGE SCALE GENOMIC DNA]</scope>
    <source>
        <strain evidence="6 7">AF24-29</strain>
    </source>
</reference>
<evidence type="ECO:0000256" key="5">
    <source>
        <dbReference type="RuleBase" id="RU361279"/>
    </source>
</evidence>
<dbReference type="AlphaFoldDB" id="A0A412G5Q3"/>
<dbReference type="GO" id="GO:0030272">
    <property type="term" value="F:5-formyltetrahydrofolate cyclo-ligase activity"/>
    <property type="evidence" value="ECO:0007669"/>
    <property type="project" value="UniProtKB-EC"/>
</dbReference>
<evidence type="ECO:0000256" key="3">
    <source>
        <dbReference type="ARBA" id="ARBA00022840"/>
    </source>
</evidence>
<dbReference type="GO" id="GO:0046872">
    <property type="term" value="F:metal ion binding"/>
    <property type="evidence" value="ECO:0007669"/>
    <property type="project" value="UniProtKB-KW"/>
</dbReference>
<dbReference type="Proteomes" id="UP000284178">
    <property type="component" value="Unassembled WGS sequence"/>
</dbReference>
<dbReference type="GO" id="GO:0005524">
    <property type="term" value="F:ATP binding"/>
    <property type="evidence" value="ECO:0007669"/>
    <property type="project" value="UniProtKB-KW"/>
</dbReference>
<dbReference type="PANTHER" id="PTHR23407">
    <property type="entry name" value="ATPASE INHIBITOR/5-FORMYLTETRAHYDROFOLATE CYCLO-LIGASE"/>
    <property type="match status" value="1"/>
</dbReference>
<organism evidence="6 7">
    <name type="scientific">Holdemania filiformis</name>
    <dbReference type="NCBI Taxonomy" id="61171"/>
    <lineage>
        <taxon>Bacteria</taxon>
        <taxon>Bacillati</taxon>
        <taxon>Bacillota</taxon>
        <taxon>Erysipelotrichia</taxon>
        <taxon>Erysipelotrichales</taxon>
        <taxon>Erysipelotrichaceae</taxon>
        <taxon>Holdemania</taxon>
    </lineage>
</organism>
<comment type="cofactor">
    <cofactor evidence="5">
        <name>Mg(2+)</name>
        <dbReference type="ChEBI" id="CHEBI:18420"/>
    </cofactor>
</comment>
<dbReference type="Pfam" id="PF01812">
    <property type="entry name" value="5-FTHF_cyc-lig"/>
    <property type="match status" value="1"/>
</dbReference>
<sequence>MDKKALRKLAQMKRHELPPLLKAQFDENIRSQLMKVQEPYQKIGMYISINDEADTRRILQHLLDQGKQIAVPKCVVREGRNTLDFYWIEGLEDCIPSRFELLEPVAQPSRKAALSELELMIVPVVGFDWRKNRIGYGKGYYDSVLDTFPGLKVGLAYTMQRVADFEPEAFDVPLDMIITEQGSL</sequence>
<feature type="binding site" evidence="4">
    <location>
        <position position="52"/>
    </location>
    <ligand>
        <name>substrate</name>
    </ligand>
</feature>
<dbReference type="RefSeq" id="WP_072684182.1">
    <property type="nucleotide sequence ID" value="NZ_CABJCV010000002.1"/>
</dbReference>
<accession>A0A412G5Q3</accession>
<gene>
    <name evidence="6" type="ORF">DWY25_02715</name>
</gene>
<dbReference type="SUPFAM" id="SSF100950">
    <property type="entry name" value="NagB/RpiA/CoA transferase-like"/>
    <property type="match status" value="1"/>
</dbReference>
<name>A0A412G5Q3_9FIRM</name>
<feature type="binding site" evidence="4">
    <location>
        <begin position="3"/>
        <end position="7"/>
    </location>
    <ligand>
        <name>ATP</name>
        <dbReference type="ChEBI" id="CHEBI:30616"/>
    </ligand>
</feature>
<dbReference type="PIRSF" id="PIRSF006806">
    <property type="entry name" value="FTHF_cligase"/>
    <property type="match status" value="1"/>
</dbReference>
<keyword evidence="7" id="KW-1185">Reference proteome</keyword>
<dbReference type="EMBL" id="QRUP01000002">
    <property type="protein sequence ID" value="RGR76284.1"/>
    <property type="molecule type" value="Genomic_DNA"/>
</dbReference>
<dbReference type="EC" id="6.3.3.2" evidence="5"/>
<feature type="binding site" evidence="4">
    <location>
        <begin position="133"/>
        <end position="141"/>
    </location>
    <ligand>
        <name>ATP</name>
        <dbReference type="ChEBI" id="CHEBI:30616"/>
    </ligand>
</feature>
<dbReference type="Gene3D" id="3.40.50.10420">
    <property type="entry name" value="NagB/RpiA/CoA transferase-like"/>
    <property type="match status" value="1"/>
</dbReference>
<dbReference type="GeneID" id="83014321"/>
<dbReference type="InterPro" id="IPR024185">
    <property type="entry name" value="FTHF_cligase-like_sf"/>
</dbReference>